<protein>
    <submittedName>
        <fullName evidence="4">Uncharacterized protein</fullName>
    </submittedName>
</protein>
<gene>
    <name evidence="4" type="ORF">QYM36_020061</name>
</gene>
<dbReference type="InterPro" id="IPR035500">
    <property type="entry name" value="NHR-like_dom_sf"/>
</dbReference>
<name>A0AA88H9C7_ARTSF</name>
<keyword evidence="2" id="KW-0804">Transcription</keyword>
<evidence type="ECO:0000256" key="2">
    <source>
        <dbReference type="ARBA" id="ARBA00023163"/>
    </source>
</evidence>
<dbReference type="Gene3D" id="1.10.565.10">
    <property type="entry name" value="Retinoid X Receptor"/>
    <property type="match status" value="1"/>
</dbReference>
<keyword evidence="3" id="KW-0675">Receptor</keyword>
<organism evidence="4 5">
    <name type="scientific">Artemia franciscana</name>
    <name type="common">Brine shrimp</name>
    <name type="synonym">Artemia sanfranciscana</name>
    <dbReference type="NCBI Taxonomy" id="6661"/>
    <lineage>
        <taxon>Eukaryota</taxon>
        <taxon>Metazoa</taxon>
        <taxon>Ecdysozoa</taxon>
        <taxon>Arthropoda</taxon>
        <taxon>Crustacea</taxon>
        <taxon>Branchiopoda</taxon>
        <taxon>Anostraca</taxon>
        <taxon>Artemiidae</taxon>
        <taxon>Artemia</taxon>
    </lineage>
</organism>
<evidence type="ECO:0000256" key="1">
    <source>
        <dbReference type="ARBA" id="ARBA00023015"/>
    </source>
</evidence>
<evidence type="ECO:0000313" key="5">
    <source>
        <dbReference type="Proteomes" id="UP001187531"/>
    </source>
</evidence>
<proteinExistence type="predicted"/>
<dbReference type="EMBL" id="JAVRJZ010006359">
    <property type="protein sequence ID" value="KAK2701272.1"/>
    <property type="molecule type" value="Genomic_DNA"/>
</dbReference>
<dbReference type="Proteomes" id="UP001187531">
    <property type="component" value="Unassembled WGS sequence"/>
</dbReference>
<accession>A0AA88H9C7</accession>
<dbReference type="AlphaFoldDB" id="A0AA88H9C7"/>
<reference evidence="4" key="1">
    <citation type="submission" date="2023-07" db="EMBL/GenBank/DDBJ databases">
        <title>Chromosome-level genome assembly of Artemia franciscana.</title>
        <authorList>
            <person name="Jo E."/>
        </authorList>
    </citation>
    <scope>NUCLEOTIDE SEQUENCE</scope>
    <source>
        <tissue evidence="4">Whole body</tissue>
    </source>
</reference>
<keyword evidence="1" id="KW-0805">Transcription regulation</keyword>
<evidence type="ECO:0000256" key="3">
    <source>
        <dbReference type="ARBA" id="ARBA00023170"/>
    </source>
</evidence>
<keyword evidence="5" id="KW-1185">Reference proteome</keyword>
<evidence type="ECO:0000313" key="4">
    <source>
        <dbReference type="EMBL" id="KAK2701272.1"/>
    </source>
</evidence>
<comment type="caution">
    <text evidence="4">The sequence shown here is derived from an EMBL/GenBank/DDBJ whole genome shotgun (WGS) entry which is preliminary data.</text>
</comment>
<sequence>MSAYLDSMSDDGGVKGELDLSSKQNISKLQVKAAKKLREHSTNRYAVNPVNPADATFTKIDVATSTYRAAEKLRENSTNRYTVNPDRDTQVMMLLPRLRLLRSAIVEDIFFSGLTGSVRIWNVILIVLRMDTLKTTAAAGLSSSASSATLPPVKVDRYCEDPVSTNTM</sequence>
<dbReference type="SUPFAM" id="SSF48508">
    <property type="entry name" value="Nuclear receptor ligand-binding domain"/>
    <property type="match status" value="1"/>
</dbReference>